<name>A0A2K1L305_PHYPA</name>
<dbReference type="Gramene" id="Pp3c2_25857V3.1">
    <property type="protein sequence ID" value="Pp3c2_25857V3.1"/>
    <property type="gene ID" value="Pp3c2_25857"/>
</dbReference>
<dbReference type="PaxDb" id="3218-PP1S119_36V6.1"/>
<reference evidence="2 4" key="2">
    <citation type="journal article" date="2018" name="Plant J.">
        <title>The Physcomitrella patens chromosome-scale assembly reveals moss genome structure and evolution.</title>
        <authorList>
            <person name="Lang D."/>
            <person name="Ullrich K.K."/>
            <person name="Murat F."/>
            <person name="Fuchs J."/>
            <person name="Jenkins J."/>
            <person name="Haas F.B."/>
            <person name="Piednoel M."/>
            <person name="Gundlach H."/>
            <person name="Van Bel M."/>
            <person name="Meyberg R."/>
            <person name="Vives C."/>
            <person name="Morata J."/>
            <person name="Symeonidi A."/>
            <person name="Hiss M."/>
            <person name="Muchero W."/>
            <person name="Kamisugi Y."/>
            <person name="Saleh O."/>
            <person name="Blanc G."/>
            <person name="Decker E.L."/>
            <person name="van Gessel N."/>
            <person name="Grimwood J."/>
            <person name="Hayes R.D."/>
            <person name="Graham S.W."/>
            <person name="Gunter L.E."/>
            <person name="McDaniel S.F."/>
            <person name="Hoernstein S.N.W."/>
            <person name="Larsson A."/>
            <person name="Li F.W."/>
            <person name="Perroud P.F."/>
            <person name="Phillips J."/>
            <person name="Ranjan P."/>
            <person name="Rokshar D.S."/>
            <person name="Rothfels C.J."/>
            <person name="Schneider L."/>
            <person name="Shu S."/>
            <person name="Stevenson D.W."/>
            <person name="Thummler F."/>
            <person name="Tillich M."/>
            <person name="Villarreal Aguilar J.C."/>
            <person name="Widiez T."/>
            <person name="Wong G.K."/>
            <person name="Wymore A."/>
            <person name="Zhang Y."/>
            <person name="Zimmer A.D."/>
            <person name="Quatrano R.S."/>
            <person name="Mayer K.F.X."/>
            <person name="Goodstein D."/>
            <person name="Casacuberta J.M."/>
            <person name="Vandepoele K."/>
            <person name="Reski R."/>
            <person name="Cuming A.C."/>
            <person name="Tuskan G.A."/>
            <person name="Maumus F."/>
            <person name="Salse J."/>
            <person name="Schmutz J."/>
            <person name="Rensing S.A."/>
        </authorList>
    </citation>
    <scope>NUCLEOTIDE SEQUENCE [LARGE SCALE GENOMIC DNA]</scope>
    <source>
        <strain evidence="3 4">cv. Gransden 2004</strain>
    </source>
</reference>
<keyword evidence="4" id="KW-1185">Reference proteome</keyword>
<dbReference type="AlphaFoldDB" id="A0A2K1L305"/>
<keyword evidence="1" id="KW-0812">Transmembrane</keyword>
<protein>
    <submittedName>
        <fullName evidence="2 3">Uncharacterized protein</fullName>
    </submittedName>
</protein>
<reference evidence="2 4" key="1">
    <citation type="journal article" date="2008" name="Science">
        <title>The Physcomitrella genome reveals evolutionary insights into the conquest of land by plants.</title>
        <authorList>
            <person name="Rensing S."/>
            <person name="Lang D."/>
            <person name="Zimmer A."/>
            <person name="Terry A."/>
            <person name="Salamov A."/>
            <person name="Shapiro H."/>
            <person name="Nishiyama T."/>
            <person name="Perroud P.-F."/>
            <person name="Lindquist E."/>
            <person name="Kamisugi Y."/>
            <person name="Tanahashi T."/>
            <person name="Sakakibara K."/>
            <person name="Fujita T."/>
            <person name="Oishi K."/>
            <person name="Shin-I T."/>
            <person name="Kuroki Y."/>
            <person name="Toyoda A."/>
            <person name="Suzuki Y."/>
            <person name="Hashimoto A."/>
            <person name="Yamaguchi K."/>
            <person name="Sugano A."/>
            <person name="Kohara Y."/>
            <person name="Fujiyama A."/>
            <person name="Anterola A."/>
            <person name="Aoki S."/>
            <person name="Ashton N."/>
            <person name="Barbazuk W.B."/>
            <person name="Barker E."/>
            <person name="Bennetzen J."/>
            <person name="Bezanilla M."/>
            <person name="Blankenship R."/>
            <person name="Cho S.H."/>
            <person name="Dutcher S."/>
            <person name="Estelle M."/>
            <person name="Fawcett J.A."/>
            <person name="Gundlach H."/>
            <person name="Hanada K."/>
            <person name="Heyl A."/>
            <person name="Hicks K.A."/>
            <person name="Hugh J."/>
            <person name="Lohr M."/>
            <person name="Mayer K."/>
            <person name="Melkozernov A."/>
            <person name="Murata T."/>
            <person name="Nelson D."/>
            <person name="Pils B."/>
            <person name="Prigge M."/>
            <person name="Reiss B."/>
            <person name="Renner T."/>
            <person name="Rombauts S."/>
            <person name="Rushton P."/>
            <person name="Sanderfoot A."/>
            <person name="Schween G."/>
            <person name="Shiu S.-H."/>
            <person name="Stueber K."/>
            <person name="Theodoulou F.L."/>
            <person name="Tu H."/>
            <person name="Van de Peer Y."/>
            <person name="Verrier P.J."/>
            <person name="Waters E."/>
            <person name="Wood A."/>
            <person name="Yang L."/>
            <person name="Cove D."/>
            <person name="Cuming A."/>
            <person name="Hasebe M."/>
            <person name="Lucas S."/>
            <person name="Mishler D.B."/>
            <person name="Reski R."/>
            <person name="Grigoriev I."/>
            <person name="Quatrano R.S."/>
            <person name="Boore J.L."/>
        </authorList>
    </citation>
    <scope>NUCLEOTIDE SEQUENCE [LARGE SCALE GENOMIC DNA]</scope>
    <source>
        <strain evidence="3 4">cv. Gransden 2004</strain>
    </source>
</reference>
<evidence type="ECO:0000313" key="4">
    <source>
        <dbReference type="Proteomes" id="UP000006727"/>
    </source>
</evidence>
<evidence type="ECO:0000256" key="1">
    <source>
        <dbReference type="SAM" id="Phobius"/>
    </source>
</evidence>
<accession>A0A2K1L305</accession>
<evidence type="ECO:0000313" key="3">
    <source>
        <dbReference type="EnsemblPlants" id="Pp3c2_25857V3.1"/>
    </source>
</evidence>
<gene>
    <name evidence="2" type="ORF">PHYPA_003200</name>
</gene>
<reference evidence="3" key="3">
    <citation type="submission" date="2020-12" db="UniProtKB">
        <authorList>
            <consortium name="EnsemblPlants"/>
        </authorList>
    </citation>
    <scope>IDENTIFICATION</scope>
</reference>
<dbReference type="Proteomes" id="UP000006727">
    <property type="component" value="Chromosome 2"/>
</dbReference>
<dbReference type="InParanoid" id="A0A2K1L305"/>
<proteinExistence type="predicted"/>
<organism evidence="2">
    <name type="scientific">Physcomitrium patens</name>
    <name type="common">Spreading-leaved earth moss</name>
    <name type="synonym">Physcomitrella patens</name>
    <dbReference type="NCBI Taxonomy" id="3218"/>
    <lineage>
        <taxon>Eukaryota</taxon>
        <taxon>Viridiplantae</taxon>
        <taxon>Streptophyta</taxon>
        <taxon>Embryophyta</taxon>
        <taxon>Bryophyta</taxon>
        <taxon>Bryophytina</taxon>
        <taxon>Bryopsida</taxon>
        <taxon>Funariidae</taxon>
        <taxon>Funariales</taxon>
        <taxon>Funariaceae</taxon>
        <taxon>Physcomitrium</taxon>
    </lineage>
</organism>
<keyword evidence="1" id="KW-0472">Membrane</keyword>
<feature type="transmembrane region" description="Helical" evidence="1">
    <location>
        <begin position="12"/>
        <end position="33"/>
    </location>
</feature>
<keyword evidence="1" id="KW-1133">Transmembrane helix</keyword>
<sequence>MSTLALFLTAKAMVYLVIALFVGLINSISIIVIQCYCINDANNNNILKSDTVSTRGIASSRKTACEIGEFMRTKSRKCPCGGNAAERLQRERADPHSANPTQILKCVLVCVQESCRSHTFVSTSTA</sequence>
<dbReference type="EnsemblPlants" id="Pp3c2_25857V3.1">
    <property type="protein sequence ID" value="Pp3c2_25857V3.1"/>
    <property type="gene ID" value="Pp3c2_25857"/>
</dbReference>
<evidence type="ECO:0000313" key="2">
    <source>
        <dbReference type="EMBL" id="PNR60407.1"/>
    </source>
</evidence>
<dbReference type="EMBL" id="ABEU02000002">
    <property type="protein sequence ID" value="PNR60407.1"/>
    <property type="molecule type" value="Genomic_DNA"/>
</dbReference>